<dbReference type="EMBL" id="JAAPAO010000115">
    <property type="protein sequence ID" value="KAF4672244.1"/>
    <property type="molecule type" value="Genomic_DNA"/>
</dbReference>
<keyword evidence="1" id="KW-0732">Signal</keyword>
<protein>
    <submittedName>
        <fullName evidence="2">Uncharacterized protein</fullName>
    </submittedName>
</protein>
<evidence type="ECO:0000313" key="3">
    <source>
        <dbReference type="Proteomes" id="UP000591131"/>
    </source>
</evidence>
<feature type="chain" id="PRO_5029813849" evidence="1">
    <location>
        <begin position="26"/>
        <end position="132"/>
    </location>
</feature>
<dbReference type="AlphaFoldDB" id="A0A7J6ML83"/>
<reference evidence="2 3" key="1">
    <citation type="submission" date="2020-04" db="EMBL/GenBank/DDBJ databases">
        <title>Perkinsus chesapeaki whole genome sequence.</title>
        <authorList>
            <person name="Bogema D.R."/>
        </authorList>
    </citation>
    <scope>NUCLEOTIDE SEQUENCE [LARGE SCALE GENOMIC DNA]</scope>
    <source>
        <strain evidence="2">ATCC PRA-425</strain>
    </source>
</reference>
<name>A0A7J6ML83_PERCH</name>
<sequence>MAFSESVIRCLLVVAVCIYDPIVLSQITPNGMYCRKFGRLGSSKISFDFHGGLFDLDVKILLRSGSAKNIGYTMNGEDQIKIDISNPNLKTLFDRFDPPVSLESLQYLGYQNDELATFVPQIGLVIFKKSNC</sequence>
<comment type="caution">
    <text evidence="2">The sequence shown here is derived from an EMBL/GenBank/DDBJ whole genome shotgun (WGS) entry which is preliminary data.</text>
</comment>
<accession>A0A7J6ML83</accession>
<gene>
    <name evidence="2" type="ORF">FOL47_000761</name>
</gene>
<proteinExistence type="predicted"/>
<evidence type="ECO:0000313" key="2">
    <source>
        <dbReference type="EMBL" id="KAF4672244.1"/>
    </source>
</evidence>
<evidence type="ECO:0000256" key="1">
    <source>
        <dbReference type="SAM" id="SignalP"/>
    </source>
</evidence>
<keyword evidence="3" id="KW-1185">Reference proteome</keyword>
<dbReference type="Proteomes" id="UP000591131">
    <property type="component" value="Unassembled WGS sequence"/>
</dbReference>
<organism evidence="2 3">
    <name type="scientific">Perkinsus chesapeaki</name>
    <name type="common">Clam parasite</name>
    <name type="synonym">Perkinsus andrewsi</name>
    <dbReference type="NCBI Taxonomy" id="330153"/>
    <lineage>
        <taxon>Eukaryota</taxon>
        <taxon>Sar</taxon>
        <taxon>Alveolata</taxon>
        <taxon>Perkinsozoa</taxon>
        <taxon>Perkinsea</taxon>
        <taxon>Perkinsida</taxon>
        <taxon>Perkinsidae</taxon>
        <taxon>Perkinsus</taxon>
    </lineage>
</organism>
<feature type="signal peptide" evidence="1">
    <location>
        <begin position="1"/>
        <end position="25"/>
    </location>
</feature>